<protein>
    <submittedName>
        <fullName evidence="1">Uncharacterized protein</fullName>
    </submittedName>
</protein>
<dbReference type="EMBL" id="LCIY01000003">
    <property type="protein sequence ID" value="KKT67594.1"/>
    <property type="molecule type" value="Genomic_DNA"/>
</dbReference>
<dbReference type="Proteomes" id="UP000034826">
    <property type="component" value="Unassembled WGS sequence"/>
</dbReference>
<reference evidence="1 2" key="1">
    <citation type="journal article" date="2015" name="Nature">
        <title>rRNA introns, odd ribosomes, and small enigmatic genomes across a large radiation of phyla.</title>
        <authorList>
            <person name="Brown C.T."/>
            <person name="Hug L.A."/>
            <person name="Thomas B.C."/>
            <person name="Sharon I."/>
            <person name="Castelle C.J."/>
            <person name="Singh A."/>
            <person name="Wilkins M.J."/>
            <person name="Williams K.H."/>
            <person name="Banfield J.F."/>
        </authorList>
    </citation>
    <scope>NUCLEOTIDE SEQUENCE [LARGE SCALE GENOMIC DNA]</scope>
</reference>
<name>A0A0G1M6T0_9BACT</name>
<evidence type="ECO:0000313" key="1">
    <source>
        <dbReference type="EMBL" id="KKT67594.1"/>
    </source>
</evidence>
<proteinExistence type="predicted"/>
<comment type="caution">
    <text evidence="1">The sequence shown here is derived from an EMBL/GenBank/DDBJ whole genome shotgun (WGS) entry which is preliminary data.</text>
</comment>
<sequence length="93" mass="10764">MPTDVYKQLIWDYQISPSEFDLILSGQKTFGSLNQAWAISRILENLNYYDAIKLVSLDSIKNNWSEVKPILFKKAIKDGYEFVLQRHALSHTG</sequence>
<accession>A0A0G1M6T0</accession>
<gene>
    <name evidence="1" type="ORF">UW60_C0003G0002</name>
</gene>
<evidence type="ECO:0000313" key="2">
    <source>
        <dbReference type="Proteomes" id="UP000034826"/>
    </source>
</evidence>
<dbReference type="AlphaFoldDB" id="A0A0G1M6T0"/>
<organism evidence="1 2">
    <name type="scientific">Candidatus Woesebacteria bacterium GW2011_GWA2_44_33</name>
    <dbReference type="NCBI Taxonomy" id="1618564"/>
    <lineage>
        <taxon>Bacteria</taxon>
        <taxon>Candidatus Woeseibacteriota</taxon>
    </lineage>
</organism>